<comment type="caution">
    <text evidence="2">The sequence shown here is derived from an EMBL/GenBank/DDBJ whole genome shotgun (WGS) entry which is preliminary data.</text>
</comment>
<protein>
    <submittedName>
        <fullName evidence="2">Endonuclease/exonuclease/phosphatase family protein</fullName>
    </submittedName>
</protein>
<dbReference type="Gene3D" id="3.60.10.10">
    <property type="entry name" value="Endonuclease/exonuclease/phosphatase"/>
    <property type="match status" value="1"/>
</dbReference>
<gene>
    <name evidence="2" type="ORF">IWZ03DRAFT_384241</name>
</gene>
<keyword evidence="3" id="KW-1185">Reference proteome</keyword>
<evidence type="ECO:0000313" key="2">
    <source>
        <dbReference type="EMBL" id="KAK7512861.1"/>
    </source>
</evidence>
<dbReference type="EMBL" id="JBBPHU010000010">
    <property type="protein sequence ID" value="KAK7512861.1"/>
    <property type="molecule type" value="Genomic_DNA"/>
</dbReference>
<dbReference type="InterPro" id="IPR036691">
    <property type="entry name" value="Endo/exonu/phosph_ase_sf"/>
</dbReference>
<dbReference type="Pfam" id="PF03372">
    <property type="entry name" value="Exo_endo_phos"/>
    <property type="match status" value="1"/>
</dbReference>
<sequence length="341" mass="38061">MSTINTAEGASAPAAAYSKPPQTKDAQLLAEMRCSSFLLPIRFLTHNIRYATTSPFKGEEPWPVRAPRLVSELRFNTHTNPEAFICLQECLHQQLVNVLTGLNTGYTNMTVPEIKYPNISHASHDWTYIGVGRDDGRRAGEYSPILYRSSVWQLTDSKTIWLSETPDTPSKGWDAGSIRILTVGRFCHHITKKHILVLNTHLDNAGSTARLKSAEIITSFVRKYLAKLGPKNEVPVILTGDFNSETNEEAYKYFTSPQSILYDARDKVSPEKRYGNNYTYTGFRDPDNDAPPSRIDFVFAGPLDDAVLSPDAVQGYGVLSNLFDDGVFISDHRAVVVDVKI</sequence>
<evidence type="ECO:0000313" key="3">
    <source>
        <dbReference type="Proteomes" id="UP001363622"/>
    </source>
</evidence>
<dbReference type="PANTHER" id="PTHR12121:SF36">
    <property type="entry name" value="ENDONUCLEASE_EXONUCLEASE_PHOSPHATASE DOMAIN-CONTAINING PROTEIN"/>
    <property type="match status" value="1"/>
</dbReference>
<dbReference type="PANTHER" id="PTHR12121">
    <property type="entry name" value="CARBON CATABOLITE REPRESSOR PROTEIN 4"/>
    <property type="match status" value="1"/>
</dbReference>
<dbReference type="CDD" id="cd09083">
    <property type="entry name" value="EEP-1"/>
    <property type="match status" value="1"/>
</dbReference>
<keyword evidence="2" id="KW-0540">Nuclease</keyword>
<accession>A0ABR1KIP5</accession>
<dbReference type="Proteomes" id="UP001363622">
    <property type="component" value="Unassembled WGS sequence"/>
</dbReference>
<keyword evidence="2" id="KW-0378">Hydrolase</keyword>
<feature type="domain" description="Endonuclease/exonuclease/phosphatase" evidence="1">
    <location>
        <begin position="45"/>
        <end position="332"/>
    </location>
</feature>
<organism evidence="2 3">
    <name type="scientific">Phyllosticta citriasiana</name>
    <dbReference type="NCBI Taxonomy" id="595635"/>
    <lineage>
        <taxon>Eukaryota</taxon>
        <taxon>Fungi</taxon>
        <taxon>Dikarya</taxon>
        <taxon>Ascomycota</taxon>
        <taxon>Pezizomycotina</taxon>
        <taxon>Dothideomycetes</taxon>
        <taxon>Dothideomycetes incertae sedis</taxon>
        <taxon>Botryosphaeriales</taxon>
        <taxon>Phyllostictaceae</taxon>
        <taxon>Phyllosticta</taxon>
    </lineage>
</organism>
<evidence type="ECO:0000259" key="1">
    <source>
        <dbReference type="Pfam" id="PF03372"/>
    </source>
</evidence>
<dbReference type="InterPro" id="IPR005135">
    <property type="entry name" value="Endo/exonuclease/phosphatase"/>
</dbReference>
<proteinExistence type="predicted"/>
<reference evidence="2 3" key="1">
    <citation type="submission" date="2024-04" db="EMBL/GenBank/DDBJ databases">
        <title>Phyllosticta paracitricarpa is synonymous to the EU quarantine fungus P. citricarpa based on phylogenomic analyses.</title>
        <authorList>
            <consortium name="Lawrence Berkeley National Laboratory"/>
            <person name="Van Ingen-Buijs V.A."/>
            <person name="Van Westerhoven A.C."/>
            <person name="Haridas S."/>
            <person name="Skiadas P."/>
            <person name="Martin F."/>
            <person name="Groenewald J.Z."/>
            <person name="Crous P.W."/>
            <person name="Seidl M.F."/>
        </authorList>
    </citation>
    <scope>NUCLEOTIDE SEQUENCE [LARGE SCALE GENOMIC DNA]</scope>
    <source>
        <strain evidence="2 3">CBS 123371</strain>
    </source>
</reference>
<keyword evidence="2" id="KW-0255">Endonuclease</keyword>
<dbReference type="GO" id="GO:0004519">
    <property type="term" value="F:endonuclease activity"/>
    <property type="evidence" value="ECO:0007669"/>
    <property type="project" value="UniProtKB-KW"/>
</dbReference>
<dbReference type="SUPFAM" id="SSF56219">
    <property type="entry name" value="DNase I-like"/>
    <property type="match status" value="1"/>
</dbReference>
<name>A0ABR1KIP5_9PEZI</name>
<dbReference type="InterPro" id="IPR050410">
    <property type="entry name" value="CCR4/nocturin_mRNA_transcr"/>
</dbReference>